<dbReference type="InterPro" id="IPR029061">
    <property type="entry name" value="THDP-binding"/>
</dbReference>
<accession>A0ABP6URT9</accession>
<keyword evidence="6" id="KW-1185">Reference proteome</keyword>
<comment type="caution">
    <text evidence="5">The sequence shown here is derived from an EMBL/GenBank/DDBJ whole genome shotgun (WGS) entry which is preliminary data.</text>
</comment>
<sequence>MNTVPLQIEAELARLNVLRMVRAGGSGHLGGALSCIDIVTALYFATMRVNPQAPKDPNRDRFLLSAGHKAMAQYAVLGRRGYFEETLYDTYGSVGSKLGGHPDLHKLPGIEANTGALGHGLSIAAGMALGLRAASNGGRVFTVLGDGELPEGANWEGASIAAHHRLDNLVAFVDVNDLQISGPTAEVMNMEPIADKFAAFGWNTVTIDGNDIDAVLDAVSTADGEKGRPTVVVARTTKAKGISFLEGTLASHYWKPTVEELDRAEREVHARIDNLREWNDHGC</sequence>
<protein>
    <submittedName>
        <fullName evidence="5">Transketolase</fullName>
    </submittedName>
</protein>
<evidence type="ECO:0000256" key="2">
    <source>
        <dbReference type="ARBA" id="ARBA00007131"/>
    </source>
</evidence>
<proteinExistence type="inferred from homology"/>
<organism evidence="5 6">
    <name type="scientific">Georgenia daeguensis</name>
    <dbReference type="NCBI Taxonomy" id="908355"/>
    <lineage>
        <taxon>Bacteria</taxon>
        <taxon>Bacillati</taxon>
        <taxon>Actinomycetota</taxon>
        <taxon>Actinomycetes</taxon>
        <taxon>Micrococcales</taxon>
        <taxon>Bogoriellaceae</taxon>
        <taxon>Georgenia</taxon>
    </lineage>
</organism>
<dbReference type="EMBL" id="BAABBA010000045">
    <property type="protein sequence ID" value="GAA3513513.1"/>
    <property type="molecule type" value="Genomic_DNA"/>
</dbReference>
<comment type="similarity">
    <text evidence="2">Belongs to the transketolase family.</text>
</comment>
<evidence type="ECO:0000313" key="6">
    <source>
        <dbReference type="Proteomes" id="UP001499841"/>
    </source>
</evidence>
<gene>
    <name evidence="5" type="ORF">GCM10022262_41640</name>
</gene>
<keyword evidence="3" id="KW-0786">Thiamine pyrophosphate</keyword>
<evidence type="ECO:0000259" key="4">
    <source>
        <dbReference type="Pfam" id="PF00456"/>
    </source>
</evidence>
<reference evidence="6" key="1">
    <citation type="journal article" date="2019" name="Int. J. Syst. Evol. Microbiol.">
        <title>The Global Catalogue of Microorganisms (GCM) 10K type strain sequencing project: providing services to taxonomists for standard genome sequencing and annotation.</title>
        <authorList>
            <consortium name="The Broad Institute Genomics Platform"/>
            <consortium name="The Broad Institute Genome Sequencing Center for Infectious Disease"/>
            <person name="Wu L."/>
            <person name="Ma J."/>
        </authorList>
    </citation>
    <scope>NUCLEOTIDE SEQUENCE [LARGE SCALE GENOMIC DNA]</scope>
    <source>
        <strain evidence="6">JCM 17459</strain>
    </source>
</reference>
<name>A0ABP6URT9_9MICO</name>
<dbReference type="InterPro" id="IPR005474">
    <property type="entry name" value="Transketolase_N"/>
</dbReference>
<evidence type="ECO:0000256" key="1">
    <source>
        <dbReference type="ARBA" id="ARBA00001964"/>
    </source>
</evidence>
<dbReference type="Proteomes" id="UP001499841">
    <property type="component" value="Unassembled WGS sequence"/>
</dbReference>
<dbReference type="Pfam" id="PF00456">
    <property type="entry name" value="Transketolase_N"/>
    <property type="match status" value="1"/>
</dbReference>
<evidence type="ECO:0000313" key="5">
    <source>
        <dbReference type="EMBL" id="GAA3513513.1"/>
    </source>
</evidence>
<dbReference type="PANTHER" id="PTHR47514:SF1">
    <property type="entry name" value="TRANSKETOLASE N-TERMINAL SECTION-RELATED"/>
    <property type="match status" value="1"/>
</dbReference>
<feature type="domain" description="Transketolase N-terminal" evidence="4">
    <location>
        <begin position="12"/>
        <end position="252"/>
    </location>
</feature>
<dbReference type="SUPFAM" id="SSF52518">
    <property type="entry name" value="Thiamin diphosphate-binding fold (THDP-binding)"/>
    <property type="match status" value="1"/>
</dbReference>
<dbReference type="Gene3D" id="3.40.50.970">
    <property type="match status" value="1"/>
</dbReference>
<evidence type="ECO:0000256" key="3">
    <source>
        <dbReference type="ARBA" id="ARBA00023052"/>
    </source>
</evidence>
<comment type="cofactor">
    <cofactor evidence="1">
        <name>thiamine diphosphate</name>
        <dbReference type="ChEBI" id="CHEBI:58937"/>
    </cofactor>
</comment>
<dbReference type="RefSeq" id="WP_345045554.1">
    <property type="nucleotide sequence ID" value="NZ_BAABBA010000045.1"/>
</dbReference>
<dbReference type="PANTHER" id="PTHR47514">
    <property type="entry name" value="TRANSKETOLASE N-TERMINAL SECTION-RELATED"/>
    <property type="match status" value="1"/>
</dbReference>
<dbReference type="CDD" id="cd02012">
    <property type="entry name" value="TPP_TK"/>
    <property type="match status" value="1"/>
</dbReference>